<dbReference type="SUPFAM" id="SSF101898">
    <property type="entry name" value="NHL repeat"/>
    <property type="match status" value="1"/>
</dbReference>
<dbReference type="Pfam" id="PF18962">
    <property type="entry name" value="Por_Secre_tail"/>
    <property type="match status" value="1"/>
</dbReference>
<dbReference type="NCBIfam" id="TIGR04183">
    <property type="entry name" value="Por_Secre_tail"/>
    <property type="match status" value="1"/>
</dbReference>
<name>A0A419S1U1_9SPHI</name>
<protein>
    <recommendedName>
        <fullName evidence="1">Secretion system C-terminal sorting domain-containing protein</fullName>
    </recommendedName>
</protein>
<accession>A0A419S1U1</accession>
<organism evidence="2 3">
    <name type="scientific">Pelobium manganitolerans</name>
    <dbReference type="NCBI Taxonomy" id="1842495"/>
    <lineage>
        <taxon>Bacteria</taxon>
        <taxon>Pseudomonadati</taxon>
        <taxon>Bacteroidota</taxon>
        <taxon>Sphingobacteriia</taxon>
        <taxon>Sphingobacteriales</taxon>
        <taxon>Sphingobacteriaceae</taxon>
        <taxon>Pelobium</taxon>
    </lineage>
</organism>
<gene>
    <name evidence="2" type="ORF">BCY91_12505</name>
</gene>
<proteinExistence type="predicted"/>
<dbReference type="Gene3D" id="2.60.40.10">
    <property type="entry name" value="Immunoglobulins"/>
    <property type="match status" value="1"/>
</dbReference>
<dbReference type="InterPro" id="IPR013783">
    <property type="entry name" value="Ig-like_fold"/>
</dbReference>
<dbReference type="AlphaFoldDB" id="A0A419S1U1"/>
<comment type="caution">
    <text evidence="2">The sequence shown here is derived from an EMBL/GenBank/DDBJ whole genome shotgun (WGS) entry which is preliminary data.</text>
</comment>
<dbReference type="EMBL" id="MBTA01000030">
    <property type="protein sequence ID" value="RKD12459.1"/>
    <property type="molecule type" value="Genomic_DNA"/>
</dbReference>
<keyword evidence="3" id="KW-1185">Reference proteome</keyword>
<sequence>MLSSAARSQTVDFSDAFSRTQTVTNGRTNEFRDMKTDTAGNTYVLANLIAAQTFNSQTHNAGRLLIKYNTAGQIQWVIADNGKSGVTLLLDSQGNPIVAGNQSVTTSQGWVESRLSITKYAATDGIIIWENIATSGAGDAIQDAALSPDGKIYIVFSKASFNPYINWGAVNNFGFISGATRNVILKADQNGTPEWAQYVKSGETWNIEGSISGICAGDDNEVYLVGEGVRLFSDAGTGGTFVSRVNNDGTFSWFKRVSTSTDHSATDVTYHEGHIYMCGDVANQAYTSLDFGDGVNATALDFQKGYIAKLAPNGTAKWLVNNTTGTKAGVGNGLRFFKLSTLPNGNIAALANLKSKDILFGGKTFNSDYLYNGWLPATGDNTMVFELDTNGLLISSFYTTDGLSKAQVLSCAPDNTMWIGGTYSSYNSAGKLFKIGNHTHAHTGGTNDYNFFIAKVKPEALALPVELVKFEAKTEHNWIKLNWGTASESNNKEFMISRSTNGSDFTKIGKVKGNGTSAQNHHYVFYDKEPLLGTNYYKLQQVDFDGETKYLGTKALTFSLDGVNFKAYPNPTTDKFNLFFDSGTYNKLMLYTATGDVLQKNDIEPSTSQLSLSLKNRTNGIYIILLQGPSGTKTFKVIKE</sequence>
<evidence type="ECO:0000259" key="1">
    <source>
        <dbReference type="Pfam" id="PF18962"/>
    </source>
</evidence>
<dbReference type="Proteomes" id="UP000283433">
    <property type="component" value="Unassembled WGS sequence"/>
</dbReference>
<evidence type="ECO:0000313" key="3">
    <source>
        <dbReference type="Proteomes" id="UP000283433"/>
    </source>
</evidence>
<dbReference type="InterPro" id="IPR026444">
    <property type="entry name" value="Secre_tail"/>
</dbReference>
<reference evidence="2 3" key="1">
    <citation type="submission" date="2016-07" db="EMBL/GenBank/DDBJ databases">
        <title>Genome of Pelobium manganitolerans.</title>
        <authorList>
            <person name="Wu S."/>
            <person name="Wang G."/>
        </authorList>
    </citation>
    <scope>NUCLEOTIDE SEQUENCE [LARGE SCALE GENOMIC DNA]</scope>
    <source>
        <strain evidence="2 3">YS-25</strain>
    </source>
</reference>
<feature type="domain" description="Secretion system C-terminal sorting" evidence="1">
    <location>
        <begin position="568"/>
        <end position="638"/>
    </location>
</feature>
<evidence type="ECO:0000313" key="2">
    <source>
        <dbReference type="EMBL" id="RKD12459.1"/>
    </source>
</evidence>